<dbReference type="RefSeq" id="WP_275683313.1">
    <property type="nucleotide sequence ID" value="NZ_JAJLJH010000004.1"/>
</dbReference>
<dbReference type="EMBL" id="JAJLJH010000004">
    <property type="protein sequence ID" value="MCK9687274.1"/>
    <property type="molecule type" value="Genomic_DNA"/>
</dbReference>
<sequence>MEQVIPEISEAQRHAIETFIAARRALSDREPRPAWFGLWKDTVSPSTFVDGSIPGDYACPPADTLRAVLPFFDSSSPLVRPARSARIPVKSVVGSSWRWHEGSLPYGARDSVESAIAYFTDDACAEGSSKSAHACLVNPLGIFYINGEGKNRVAFLARNGVEMMPCALTERTYPSASRLSLVAVREGILASWVCVLDSALAVSVPYPEFTLPILEAYGVRRVEWCKDWPMQATVMNSFRLQRGETDVMRNGTANPLSFAHLKAREADARNTASTVRLPLYSHRLLDQHPNYVRKVLAVFASLLVVCLVFKASEALLGLGGLLGAMAILAIPIGVRTAEVPDAEVSLRAADTCASVELGLEAFREDSA</sequence>
<evidence type="ECO:0000313" key="2">
    <source>
        <dbReference type="Proteomes" id="UP001139353"/>
    </source>
</evidence>
<accession>A0A9X2C2W3</accession>
<evidence type="ECO:0000313" key="1">
    <source>
        <dbReference type="EMBL" id="MCK9687274.1"/>
    </source>
</evidence>
<dbReference type="AlphaFoldDB" id="A0A9X2C2W3"/>
<name>A0A9X2C2W3_9BURK</name>
<keyword evidence="2" id="KW-1185">Reference proteome</keyword>
<reference evidence="1" key="1">
    <citation type="submission" date="2021-11" db="EMBL/GenBank/DDBJ databases">
        <title>BS-T2-15 a new species belonging to the Comamonadaceae family isolated from the soil of a French oak forest.</title>
        <authorList>
            <person name="Mieszkin S."/>
            <person name="Alain K."/>
        </authorList>
    </citation>
    <scope>NUCLEOTIDE SEQUENCE</scope>
    <source>
        <strain evidence="1">BS-T2-15</strain>
    </source>
</reference>
<organism evidence="1 2">
    <name type="scientific">Scleromatobacter humisilvae</name>
    <dbReference type="NCBI Taxonomy" id="2897159"/>
    <lineage>
        <taxon>Bacteria</taxon>
        <taxon>Pseudomonadati</taxon>
        <taxon>Pseudomonadota</taxon>
        <taxon>Betaproteobacteria</taxon>
        <taxon>Burkholderiales</taxon>
        <taxon>Sphaerotilaceae</taxon>
        <taxon>Scleromatobacter</taxon>
    </lineage>
</organism>
<comment type="caution">
    <text evidence="1">The sequence shown here is derived from an EMBL/GenBank/DDBJ whole genome shotgun (WGS) entry which is preliminary data.</text>
</comment>
<proteinExistence type="predicted"/>
<dbReference type="Proteomes" id="UP001139353">
    <property type="component" value="Unassembled WGS sequence"/>
</dbReference>
<gene>
    <name evidence="1" type="ORF">LPC04_16330</name>
</gene>
<protein>
    <submittedName>
        <fullName evidence="1">Uncharacterized protein</fullName>
    </submittedName>
</protein>